<feature type="compositionally biased region" description="Acidic residues" evidence="1">
    <location>
        <begin position="151"/>
        <end position="192"/>
    </location>
</feature>
<sequence>MRLCKSAAQRSKDMKFLVYKNVECKRSIRLKNYMHEEGKKNAEFETMTNLNVKVSATIGLDEFYKEFKEPLKCFFFIKPRLSPYILQNHKCFFSSLLFKTSKIPLVSTTESGSSSEEEYIGFAVCYDSSSNSEASRIEELSTEKREYGWIDSEEETEDSDEESDEETNEEEDKTDEEEEKVTDEEEEEEKIEENETKVKEEGFVCVCGYCF</sequence>
<feature type="region of interest" description="Disordered" evidence="1">
    <location>
        <begin position="137"/>
        <end position="197"/>
    </location>
</feature>
<feature type="compositionally biased region" description="Basic and acidic residues" evidence="1">
    <location>
        <begin position="137"/>
        <end position="148"/>
    </location>
</feature>
<dbReference type="AlphaFoldDB" id="A0A7J7LNV3"/>
<organism evidence="2 3">
    <name type="scientific">Kingdonia uniflora</name>
    <dbReference type="NCBI Taxonomy" id="39325"/>
    <lineage>
        <taxon>Eukaryota</taxon>
        <taxon>Viridiplantae</taxon>
        <taxon>Streptophyta</taxon>
        <taxon>Embryophyta</taxon>
        <taxon>Tracheophyta</taxon>
        <taxon>Spermatophyta</taxon>
        <taxon>Magnoliopsida</taxon>
        <taxon>Ranunculales</taxon>
        <taxon>Circaeasteraceae</taxon>
        <taxon>Kingdonia</taxon>
    </lineage>
</organism>
<dbReference type="EMBL" id="JACGCM010002137">
    <property type="protein sequence ID" value="KAF6144220.1"/>
    <property type="molecule type" value="Genomic_DNA"/>
</dbReference>
<evidence type="ECO:0000313" key="3">
    <source>
        <dbReference type="Proteomes" id="UP000541444"/>
    </source>
</evidence>
<comment type="caution">
    <text evidence="2">The sequence shown here is derived from an EMBL/GenBank/DDBJ whole genome shotgun (WGS) entry which is preliminary data.</text>
</comment>
<gene>
    <name evidence="2" type="ORF">GIB67_004893</name>
</gene>
<dbReference type="Proteomes" id="UP000541444">
    <property type="component" value="Unassembled WGS sequence"/>
</dbReference>
<evidence type="ECO:0000256" key="1">
    <source>
        <dbReference type="SAM" id="MobiDB-lite"/>
    </source>
</evidence>
<evidence type="ECO:0000313" key="2">
    <source>
        <dbReference type="EMBL" id="KAF6144220.1"/>
    </source>
</evidence>
<proteinExistence type="predicted"/>
<reference evidence="2 3" key="1">
    <citation type="journal article" date="2020" name="IScience">
        <title>Genome Sequencing of the Endangered Kingdonia uniflora (Circaeasteraceae, Ranunculales) Reveals Potential Mechanisms of Evolutionary Specialization.</title>
        <authorList>
            <person name="Sun Y."/>
            <person name="Deng T."/>
            <person name="Zhang A."/>
            <person name="Moore M.J."/>
            <person name="Landis J.B."/>
            <person name="Lin N."/>
            <person name="Zhang H."/>
            <person name="Zhang X."/>
            <person name="Huang J."/>
            <person name="Zhang X."/>
            <person name="Sun H."/>
            <person name="Wang H."/>
        </authorList>
    </citation>
    <scope>NUCLEOTIDE SEQUENCE [LARGE SCALE GENOMIC DNA]</scope>
    <source>
        <strain evidence="2">TB1705</strain>
        <tissue evidence="2">Leaf</tissue>
    </source>
</reference>
<name>A0A7J7LNV3_9MAGN</name>
<accession>A0A7J7LNV3</accession>
<keyword evidence="3" id="KW-1185">Reference proteome</keyword>
<protein>
    <submittedName>
        <fullName evidence="2">Uncharacterized protein</fullName>
    </submittedName>
</protein>